<sequence length="320" mass="35290">MNSFLVNAGWGDAEHHPLQGDASTRRYTRLRMNGQTAMLMQDPDGDVSLFARLSRHLKSLGLSAPEIYAEDPEAGLLLIEDFGDSLIAKLAIDDHTERALYLTATDALIELHRHEPPSDLPVADARTLANMTDLAFVHYADQKHVAAKVAAAFQPILEAHATPTDVMILRDYHAENILDLDTRDGPARAGLLDFQDALQGHRAYDLISLLEDARRDLFPGTKDACISHYITTTGLNSDQFNTSLSVLGAQRNLRILGVFARLAKTRGKPGYIDLIPRVWGHLKNDLKHPALAHVAPLILDALPEPTGDHLERLKTACPMQ</sequence>
<comment type="caution">
    <text evidence="2">The sequence shown here is derived from an EMBL/GenBank/DDBJ whole genome shotgun (WGS) entry which is preliminary data.</text>
</comment>
<dbReference type="InterPro" id="IPR011009">
    <property type="entry name" value="Kinase-like_dom_sf"/>
</dbReference>
<dbReference type="SUPFAM" id="SSF56112">
    <property type="entry name" value="Protein kinase-like (PK-like)"/>
    <property type="match status" value="1"/>
</dbReference>
<proteinExistence type="predicted"/>
<reference evidence="2 3" key="1">
    <citation type="submission" date="2023-01" db="EMBL/GenBank/DDBJ databases">
        <title>Thalassococcus onchidii sp. nov., isolated from a marine invertebrate from the South China Sea.</title>
        <authorList>
            <person name="Xu S."/>
            <person name="Liu Z."/>
            <person name="Xu Y."/>
        </authorList>
    </citation>
    <scope>NUCLEOTIDE SEQUENCE [LARGE SCALE GENOMIC DNA]</scope>
    <source>
        <strain evidence="2 3">KCTC 32084</strain>
    </source>
</reference>
<evidence type="ECO:0000313" key="3">
    <source>
        <dbReference type="Proteomes" id="UP001210720"/>
    </source>
</evidence>
<dbReference type="RefSeq" id="WP_271430808.1">
    <property type="nucleotide sequence ID" value="NZ_JAQIOY010000001.1"/>
</dbReference>
<gene>
    <name evidence="2" type="ORF">PFY00_01835</name>
</gene>
<dbReference type="Gene3D" id="3.30.200.20">
    <property type="entry name" value="Phosphorylase Kinase, domain 1"/>
    <property type="match status" value="1"/>
</dbReference>
<evidence type="ECO:0000259" key="1">
    <source>
        <dbReference type="Pfam" id="PF01636"/>
    </source>
</evidence>
<accession>A0ABT4XND3</accession>
<dbReference type="InterPro" id="IPR002575">
    <property type="entry name" value="Aminoglycoside_PTrfase"/>
</dbReference>
<dbReference type="Proteomes" id="UP001210720">
    <property type="component" value="Unassembled WGS sequence"/>
</dbReference>
<dbReference type="Pfam" id="PF01636">
    <property type="entry name" value="APH"/>
    <property type="match status" value="1"/>
</dbReference>
<name>A0ABT4XND3_9RHOB</name>
<feature type="domain" description="Aminoglycoside phosphotransferase" evidence="1">
    <location>
        <begin position="17"/>
        <end position="219"/>
    </location>
</feature>
<organism evidence="2 3">
    <name type="scientific">Thalassococcus lentus</name>
    <dbReference type="NCBI Taxonomy" id="1210524"/>
    <lineage>
        <taxon>Bacteria</taxon>
        <taxon>Pseudomonadati</taxon>
        <taxon>Pseudomonadota</taxon>
        <taxon>Alphaproteobacteria</taxon>
        <taxon>Rhodobacterales</taxon>
        <taxon>Roseobacteraceae</taxon>
        <taxon>Thalassococcus</taxon>
    </lineage>
</organism>
<dbReference type="EMBL" id="JAQIOY010000001">
    <property type="protein sequence ID" value="MDA7423457.1"/>
    <property type="molecule type" value="Genomic_DNA"/>
</dbReference>
<protein>
    <submittedName>
        <fullName evidence="2">Phosphotransferase</fullName>
    </submittedName>
</protein>
<keyword evidence="3" id="KW-1185">Reference proteome</keyword>
<evidence type="ECO:0000313" key="2">
    <source>
        <dbReference type="EMBL" id="MDA7423457.1"/>
    </source>
</evidence>
<dbReference type="Gene3D" id="3.90.1200.10">
    <property type="match status" value="1"/>
</dbReference>